<evidence type="ECO:0000313" key="8">
    <source>
        <dbReference type="WBParaSite" id="GPLIN_000871200"/>
    </source>
</evidence>
<evidence type="ECO:0000256" key="1">
    <source>
        <dbReference type="ARBA" id="ARBA00004141"/>
    </source>
</evidence>
<feature type="transmembrane region" description="Helical" evidence="5">
    <location>
        <begin position="143"/>
        <end position="167"/>
    </location>
</feature>
<feature type="transmembrane region" description="Helical" evidence="5">
    <location>
        <begin position="365"/>
        <end position="384"/>
    </location>
</feature>
<name>A0A183C766_GLOPA</name>
<dbReference type="PROSITE" id="PS50801">
    <property type="entry name" value="STAS"/>
    <property type="match status" value="1"/>
</dbReference>
<evidence type="ECO:0000256" key="4">
    <source>
        <dbReference type="ARBA" id="ARBA00023136"/>
    </source>
</evidence>
<evidence type="ECO:0000313" key="7">
    <source>
        <dbReference type="Proteomes" id="UP000050741"/>
    </source>
</evidence>
<feature type="transmembrane region" description="Helical" evidence="5">
    <location>
        <begin position="502"/>
        <end position="531"/>
    </location>
</feature>
<dbReference type="InterPro" id="IPR002645">
    <property type="entry name" value="STAS_dom"/>
</dbReference>
<feature type="transmembrane region" description="Helical" evidence="5">
    <location>
        <begin position="237"/>
        <end position="255"/>
    </location>
</feature>
<reference evidence="8" key="3">
    <citation type="submission" date="2016-06" db="UniProtKB">
        <authorList>
            <consortium name="WormBaseParasite"/>
        </authorList>
    </citation>
    <scope>IDENTIFICATION</scope>
</reference>
<feature type="transmembrane region" description="Helical" evidence="5">
    <location>
        <begin position="405"/>
        <end position="421"/>
    </location>
</feature>
<dbReference type="CDD" id="cd00117">
    <property type="entry name" value="TFP"/>
    <property type="match status" value="1"/>
</dbReference>
<dbReference type="CDD" id="cd07042">
    <property type="entry name" value="STAS_SulP_like_sulfate_transporter"/>
    <property type="match status" value="1"/>
</dbReference>
<dbReference type="Pfam" id="PF00916">
    <property type="entry name" value="Sulfate_transp"/>
    <property type="match status" value="1"/>
</dbReference>
<dbReference type="InterPro" id="IPR001902">
    <property type="entry name" value="SLC26A/SulP_fam"/>
</dbReference>
<comment type="subcellular location">
    <subcellularLocation>
        <location evidence="1">Membrane</location>
        <topology evidence="1">Multi-pass membrane protein</topology>
    </subcellularLocation>
</comment>
<feature type="transmembrane region" description="Helical" evidence="5">
    <location>
        <begin position="316"/>
        <end position="337"/>
    </location>
</feature>
<dbReference type="GO" id="GO:0016020">
    <property type="term" value="C:membrane"/>
    <property type="evidence" value="ECO:0007669"/>
    <property type="project" value="UniProtKB-SubCell"/>
</dbReference>
<dbReference type="InterPro" id="IPR036513">
    <property type="entry name" value="STAS_dom_sf"/>
</dbReference>
<evidence type="ECO:0000256" key="3">
    <source>
        <dbReference type="ARBA" id="ARBA00022989"/>
    </source>
</evidence>
<evidence type="ECO:0000259" key="6">
    <source>
        <dbReference type="PROSITE" id="PS50801"/>
    </source>
</evidence>
<keyword evidence="3 5" id="KW-1133">Transmembrane helix</keyword>
<dbReference type="SUPFAM" id="SSF52091">
    <property type="entry name" value="SpoIIaa-like"/>
    <property type="match status" value="1"/>
</dbReference>
<feature type="transmembrane region" description="Helical" evidence="5">
    <location>
        <begin position="284"/>
        <end position="304"/>
    </location>
</feature>
<dbReference type="GO" id="GO:0055085">
    <property type="term" value="P:transmembrane transport"/>
    <property type="evidence" value="ECO:0007669"/>
    <property type="project" value="InterPro"/>
</dbReference>
<accession>A0A183C766</accession>
<dbReference type="WBParaSite" id="GPLIN_000871200">
    <property type="protein sequence ID" value="GPLIN_000871200"/>
    <property type="gene ID" value="GPLIN_000871200"/>
</dbReference>
<sequence length="665" mass="73385">MTSVSSMNGFFVEMRRDCAERCRAGCQENGYGLFKRQCARCCRSPLCNHFDGRTFLLNDESVQQMSGAEGFSFGGADEDAVDSLLEHRIEKGLETGDKENEAQKMATNPFGALLATFLEAILFRHFTSAELFIRRPSLCLATAFFYLFLGTSIHVSIGTFAVASMMVGNTLAQLHLNGGNNGNLNSNGTKNATTASFDADLANPLLVTSALTFGAGIFQLTMAVCRLSFLTVYISDPLVSGFTTAAAFHVLVAQMPKLIGVPSKPYGGPGMVIFMLRDLMRSVWHANLWTVGLSLCGIVFLGVGRDYLNPPFRKRFRVPLPLELIMVICSIGFSLLFKIEQNHGVNIIKHVPNGMPIPAVPRWDFLPLIWPNVLSIGLICYVFVISLEKIFAKRHRYAVEANQELYALGFCSLLSSFFPVYPFGASLSRSSLCEMLGAKSQLHALFSSTLLLAVILWLGPLLEPLPISILACIVVVSLKPLFLQYRDLPKLWAVSAYDMMIWMVAFFATVLLDITYGLVLAILFSIFTVVLREQWPALHQVGVAEADYQSELSRILPNANVEIWRFTSPLHFANAQKFIEQLRKTMKKIKENVSQLPAANVAENELAISMEKAQKAVLVVDCAAVSHIDSVGVHALGEVFTDSKAHDILLIFANFYATLRATKAP</sequence>
<dbReference type="InterPro" id="IPR011547">
    <property type="entry name" value="SLC26A/SulP_dom"/>
</dbReference>
<feature type="transmembrane region" description="Helical" evidence="5">
    <location>
        <begin position="205"/>
        <end position="225"/>
    </location>
</feature>
<reference evidence="7" key="1">
    <citation type="submission" date="2013-12" db="EMBL/GenBank/DDBJ databases">
        <authorList>
            <person name="Aslett M."/>
        </authorList>
    </citation>
    <scope>NUCLEOTIDE SEQUENCE [LARGE SCALE GENOMIC DNA]</scope>
    <source>
        <strain evidence="7">Lindley</strain>
    </source>
</reference>
<keyword evidence="2 5" id="KW-0812">Transmembrane</keyword>
<reference evidence="7" key="2">
    <citation type="submission" date="2014-05" db="EMBL/GenBank/DDBJ databases">
        <title>The genome and life-stage specific transcriptomes of Globodera pallida elucidate key aspects of plant parasitism by a cyst nematode.</title>
        <authorList>
            <person name="Cotton J.A."/>
            <person name="Lilley C.J."/>
            <person name="Jones L.M."/>
            <person name="Kikuchi T."/>
            <person name="Reid A.J."/>
            <person name="Thorpe P."/>
            <person name="Tsai I.J."/>
            <person name="Beasley H."/>
            <person name="Blok V."/>
            <person name="Cock P.J.A."/>
            <person name="Van den Akker S.E."/>
            <person name="Holroyd N."/>
            <person name="Hunt M."/>
            <person name="Mantelin S."/>
            <person name="Naghra H."/>
            <person name="Pain A."/>
            <person name="Palomares-Rius J.E."/>
            <person name="Zarowiecki M."/>
            <person name="Berriman M."/>
            <person name="Jones J.T."/>
            <person name="Urwin P.E."/>
        </authorList>
    </citation>
    <scope>NUCLEOTIDE SEQUENCE [LARGE SCALE GENOMIC DNA]</scope>
    <source>
        <strain evidence="7">Lindley</strain>
    </source>
</reference>
<feature type="domain" description="STAS" evidence="6">
    <location>
        <begin position="560"/>
        <end position="654"/>
    </location>
</feature>
<feature type="transmembrane region" description="Helical" evidence="5">
    <location>
        <begin position="441"/>
        <end position="458"/>
    </location>
</feature>
<feature type="transmembrane region" description="Helical" evidence="5">
    <location>
        <begin position="465"/>
        <end position="482"/>
    </location>
</feature>
<dbReference type="Pfam" id="PF01740">
    <property type="entry name" value="STAS"/>
    <property type="match status" value="1"/>
</dbReference>
<evidence type="ECO:0000256" key="5">
    <source>
        <dbReference type="SAM" id="Phobius"/>
    </source>
</evidence>
<dbReference type="AlphaFoldDB" id="A0A183C766"/>
<protein>
    <submittedName>
        <fullName evidence="8">STAS domain-containing protein</fullName>
    </submittedName>
</protein>
<keyword evidence="4 5" id="KW-0472">Membrane</keyword>
<dbReference type="PANTHER" id="PTHR11814">
    <property type="entry name" value="SULFATE TRANSPORTER"/>
    <property type="match status" value="1"/>
</dbReference>
<dbReference type="Gene3D" id="3.30.750.24">
    <property type="entry name" value="STAS domain"/>
    <property type="match status" value="1"/>
</dbReference>
<evidence type="ECO:0000256" key="2">
    <source>
        <dbReference type="ARBA" id="ARBA00022692"/>
    </source>
</evidence>
<organism evidence="7 8">
    <name type="scientific">Globodera pallida</name>
    <name type="common">Potato cyst nematode worm</name>
    <name type="synonym">Heterodera pallida</name>
    <dbReference type="NCBI Taxonomy" id="36090"/>
    <lineage>
        <taxon>Eukaryota</taxon>
        <taxon>Metazoa</taxon>
        <taxon>Ecdysozoa</taxon>
        <taxon>Nematoda</taxon>
        <taxon>Chromadorea</taxon>
        <taxon>Rhabditida</taxon>
        <taxon>Tylenchina</taxon>
        <taxon>Tylenchomorpha</taxon>
        <taxon>Tylenchoidea</taxon>
        <taxon>Heteroderidae</taxon>
        <taxon>Heteroderinae</taxon>
        <taxon>Globodera</taxon>
    </lineage>
</organism>
<proteinExistence type="predicted"/>
<keyword evidence="7" id="KW-1185">Reference proteome</keyword>
<dbReference type="Proteomes" id="UP000050741">
    <property type="component" value="Unassembled WGS sequence"/>
</dbReference>